<dbReference type="InterPro" id="IPR011108">
    <property type="entry name" value="RMMBL"/>
</dbReference>
<evidence type="ECO:0000313" key="6">
    <source>
        <dbReference type="Proteomes" id="UP001501251"/>
    </source>
</evidence>
<dbReference type="SUPFAM" id="SSF56281">
    <property type="entry name" value="Metallo-hydrolase/oxidoreductase"/>
    <property type="match status" value="1"/>
</dbReference>
<name>A0ABP8AQX4_9ACTN</name>
<dbReference type="PANTHER" id="PTHR11203">
    <property type="entry name" value="CLEAVAGE AND POLYADENYLATION SPECIFICITY FACTOR FAMILY MEMBER"/>
    <property type="match status" value="1"/>
</dbReference>
<dbReference type="PANTHER" id="PTHR11203:SF37">
    <property type="entry name" value="INTEGRATOR COMPLEX SUBUNIT 11"/>
    <property type="match status" value="1"/>
</dbReference>
<evidence type="ECO:0000256" key="2">
    <source>
        <dbReference type="SAM" id="Coils"/>
    </source>
</evidence>
<dbReference type="InterPro" id="IPR022712">
    <property type="entry name" value="Beta_Casp"/>
</dbReference>
<sequence>MTPDPLLPILRAVAEVFLSRPALAGREHDVDQLVTAQRETLIKALVRFRGLRDRLRRDLRIPDDQPESRALATLLLSSDHDVLQAGLRLAEQLNRANRLQQTRLRRHQRKVDDLRARLERANGRNEHTAADLRNTRATLEEAEKRAEELDIQVSTLQRRLDDPDSSVADLLGALRRTFDTPDGDPVPDRRTSAVAPLVALAAKVAGIEPEALVTALQAIVSPPDITPEPRVAVTQELQLRVLPLGGATEIGGSCVLIEAGGTRLLVDAGLRPGDPAQPPRDIDQALSRPIDAVVVTHAHTDHCGYVPALVERMPRLRVIATPATVRLMPAMWTDSAKLMDLRRRTHRQWGASGEALYHGDTVKAAVQRCEEVPYGARRQVGNVTLELFPAGHILGAAGVVVQAGDRRVVITGDISGFRQETVDGYEIPDAAREADLLVMESTCCAEIHDARETRVNDLVRAVEDIYSAGGRVLIPAFALGRAQELALIMRNRLPHVPALLDGMAADITSSFESITADRGSPLHIVGGNVKRANRPDDLDQFTSGVVITTSGMLTGGPAVQWAARILPEANSALFLSGYQDEESGGARLLKLAEEHASHLSIDDHGVERRIPLRARIEMMRLSAHADKRGLLEIADEVAAQRVMLVHGIPSRQRDFAKILEIRHHRVTPTGIWHNGQCGAPGAPLP</sequence>
<gene>
    <name evidence="5" type="ORF">GCM10022252_22960</name>
</gene>
<keyword evidence="1" id="KW-0378">Hydrolase</keyword>
<evidence type="ECO:0008006" key="7">
    <source>
        <dbReference type="Google" id="ProtNLM"/>
    </source>
</evidence>
<dbReference type="Proteomes" id="UP001501251">
    <property type="component" value="Unassembled WGS sequence"/>
</dbReference>
<dbReference type="InterPro" id="IPR001279">
    <property type="entry name" value="Metallo-B-lactamas"/>
</dbReference>
<dbReference type="Gene3D" id="3.40.50.10890">
    <property type="match status" value="1"/>
</dbReference>
<keyword evidence="6" id="KW-1185">Reference proteome</keyword>
<proteinExistence type="predicted"/>
<dbReference type="Pfam" id="PF10996">
    <property type="entry name" value="Beta-Casp"/>
    <property type="match status" value="1"/>
</dbReference>
<keyword evidence="2" id="KW-0175">Coiled coil</keyword>
<protein>
    <recommendedName>
        <fullName evidence="7">MBL fold metallo-hydrolase</fullName>
    </recommendedName>
</protein>
<dbReference type="SMART" id="SM00849">
    <property type="entry name" value="Lactamase_B"/>
    <property type="match status" value="1"/>
</dbReference>
<dbReference type="Gene3D" id="3.60.15.10">
    <property type="entry name" value="Ribonuclease Z/Hydroxyacylglutathione hydrolase-like"/>
    <property type="match status" value="1"/>
</dbReference>
<feature type="domain" description="Metallo-beta-lactamase" evidence="3">
    <location>
        <begin position="251"/>
        <end position="469"/>
    </location>
</feature>
<dbReference type="CDD" id="cd16295">
    <property type="entry name" value="TTHA0252-CPSF-like_MBL-fold"/>
    <property type="match status" value="1"/>
</dbReference>
<evidence type="ECO:0000256" key="1">
    <source>
        <dbReference type="ARBA" id="ARBA00022801"/>
    </source>
</evidence>
<dbReference type="RefSeq" id="WP_344917758.1">
    <property type="nucleotide sequence ID" value="NZ_BAABAQ010000003.1"/>
</dbReference>
<accession>A0ABP8AQX4</accession>
<evidence type="ECO:0000259" key="4">
    <source>
        <dbReference type="SMART" id="SM01027"/>
    </source>
</evidence>
<organism evidence="5 6">
    <name type="scientific">Streptosporangium oxazolinicum</name>
    <dbReference type="NCBI Taxonomy" id="909287"/>
    <lineage>
        <taxon>Bacteria</taxon>
        <taxon>Bacillati</taxon>
        <taxon>Actinomycetota</taxon>
        <taxon>Actinomycetes</taxon>
        <taxon>Streptosporangiales</taxon>
        <taxon>Streptosporangiaceae</taxon>
        <taxon>Streptosporangium</taxon>
    </lineage>
</organism>
<evidence type="ECO:0000313" key="5">
    <source>
        <dbReference type="EMBL" id="GAA4188163.1"/>
    </source>
</evidence>
<evidence type="ECO:0000259" key="3">
    <source>
        <dbReference type="SMART" id="SM00849"/>
    </source>
</evidence>
<dbReference type="EMBL" id="BAABAQ010000003">
    <property type="protein sequence ID" value="GAA4188163.1"/>
    <property type="molecule type" value="Genomic_DNA"/>
</dbReference>
<feature type="domain" description="Beta-Casp" evidence="4">
    <location>
        <begin position="482"/>
        <end position="588"/>
    </location>
</feature>
<comment type="caution">
    <text evidence="5">The sequence shown here is derived from an EMBL/GenBank/DDBJ whole genome shotgun (WGS) entry which is preliminary data.</text>
</comment>
<dbReference type="InterPro" id="IPR036866">
    <property type="entry name" value="RibonucZ/Hydroxyglut_hydro"/>
</dbReference>
<dbReference type="Pfam" id="PF07521">
    <property type="entry name" value="RMMBL"/>
    <property type="match status" value="1"/>
</dbReference>
<dbReference type="InterPro" id="IPR050698">
    <property type="entry name" value="MBL"/>
</dbReference>
<feature type="coiled-coil region" evidence="2">
    <location>
        <begin position="90"/>
        <end position="159"/>
    </location>
</feature>
<dbReference type="Gene3D" id="1.20.5.340">
    <property type="match status" value="1"/>
</dbReference>
<dbReference type="Pfam" id="PF00753">
    <property type="entry name" value="Lactamase_B"/>
    <property type="match status" value="1"/>
</dbReference>
<dbReference type="SUPFAM" id="SSF57997">
    <property type="entry name" value="Tropomyosin"/>
    <property type="match status" value="1"/>
</dbReference>
<dbReference type="SMART" id="SM01027">
    <property type="entry name" value="Beta-Casp"/>
    <property type="match status" value="1"/>
</dbReference>
<reference evidence="6" key="1">
    <citation type="journal article" date="2019" name="Int. J. Syst. Evol. Microbiol.">
        <title>The Global Catalogue of Microorganisms (GCM) 10K type strain sequencing project: providing services to taxonomists for standard genome sequencing and annotation.</title>
        <authorList>
            <consortium name="The Broad Institute Genomics Platform"/>
            <consortium name="The Broad Institute Genome Sequencing Center for Infectious Disease"/>
            <person name="Wu L."/>
            <person name="Ma J."/>
        </authorList>
    </citation>
    <scope>NUCLEOTIDE SEQUENCE [LARGE SCALE GENOMIC DNA]</scope>
    <source>
        <strain evidence="6">JCM 17388</strain>
    </source>
</reference>